<dbReference type="HOGENOM" id="CLU_1460195_0_0_4"/>
<evidence type="ECO:0000313" key="3">
    <source>
        <dbReference type="Proteomes" id="UP000061603"/>
    </source>
</evidence>
<feature type="chain" id="PRO_5002186524" evidence="1">
    <location>
        <begin position="25"/>
        <end position="185"/>
    </location>
</feature>
<proteinExistence type="predicted"/>
<dbReference type="STRING" id="1565605.PG1C_09445"/>
<protein>
    <submittedName>
        <fullName evidence="2">Uncharacterized protein</fullName>
    </submittedName>
</protein>
<dbReference type="Proteomes" id="UP000061603">
    <property type="component" value="Chromosome"/>
</dbReference>
<feature type="signal peptide" evidence="1">
    <location>
        <begin position="1"/>
        <end position="24"/>
    </location>
</feature>
<accession>A0A0C5J0P7</accession>
<dbReference type="KEGG" id="rbu:PG1C_09445"/>
<dbReference type="EMBL" id="CP010554">
    <property type="protein sequence ID" value="AJP48607.1"/>
    <property type="molecule type" value="Genomic_DNA"/>
</dbReference>
<dbReference type="RefSeq" id="WP_202634585.1">
    <property type="nucleotide sequence ID" value="NZ_CP010554.1"/>
</dbReference>
<gene>
    <name evidence="2" type="ORF">PG1C_09445</name>
</gene>
<dbReference type="AlphaFoldDB" id="A0A0C5J0P7"/>
<keyword evidence="1" id="KW-0732">Signal</keyword>
<reference evidence="2 3" key="1">
    <citation type="journal article" date="2015" name="Genome Announc.">
        <title>Complete Genome Sequence of a Novel Bacterium within the Family Rhodocyclaceae That Degrades Polycyclic Aromatic Hydrocarbons.</title>
        <authorList>
            <person name="Singleton D.R."/>
            <person name="Dickey A.N."/>
            <person name="Scholl E.H."/>
            <person name="Wright F.A."/>
            <person name="Aitken M.D."/>
        </authorList>
    </citation>
    <scope>NUCLEOTIDE SEQUENCE [LARGE SCALE GENOMIC DNA]</scope>
    <source>
        <strain evidence="3">PG1-Ca6</strain>
    </source>
</reference>
<evidence type="ECO:0000313" key="2">
    <source>
        <dbReference type="EMBL" id="AJP48607.1"/>
    </source>
</evidence>
<name>A0A0C5J0P7_9PROT</name>
<keyword evidence="3" id="KW-1185">Reference proteome</keyword>
<organism evidence="2 3">
    <name type="scientific">Rugosibacter aromaticivorans</name>
    <dbReference type="NCBI Taxonomy" id="1565605"/>
    <lineage>
        <taxon>Bacteria</taxon>
        <taxon>Pseudomonadati</taxon>
        <taxon>Pseudomonadota</taxon>
        <taxon>Betaproteobacteria</taxon>
        <taxon>Nitrosomonadales</taxon>
        <taxon>Sterolibacteriaceae</taxon>
        <taxon>Rugosibacter</taxon>
    </lineage>
</organism>
<evidence type="ECO:0000256" key="1">
    <source>
        <dbReference type="SAM" id="SignalP"/>
    </source>
</evidence>
<sequence>MRMPIRLWLLFSFTTGLSATSAFGQVSAYPLASQNSMRVDPSVQRERDTTRMSILQDELAKETRELGTAETEWRNAQVARTPPDKVQDISARVTLHRQNVTALEREIGLVKNRPVSIARNDDLVETPTRSRTRQPDDWLIFRPQLPEPDQNAAPKVLVRRRLPLAAPTVSQPQWIIQAGLKGLLP</sequence>